<feature type="transmembrane region" description="Helical" evidence="1">
    <location>
        <begin position="6"/>
        <end position="27"/>
    </location>
</feature>
<keyword evidence="1" id="KW-0812">Transmembrane</keyword>
<evidence type="ECO:0000313" key="3">
    <source>
        <dbReference type="EMBL" id="BCK01805.1"/>
    </source>
</evidence>
<gene>
    <name evidence="3" type="ORF">bsdcttw_48450</name>
</gene>
<keyword evidence="1" id="KW-0472">Membrane</keyword>
<sequence length="104" mass="12152">MIQAIIFGVLHFDIYAFIFLTFFAFILGIVYKEFNIYCCMLMHSLNNLLVVLEVYYKFNIVNYSVIGQFLLGFTFLAVTIGFLLIITKYPKAKRKKINMKQKGV</sequence>
<dbReference type="Proteomes" id="UP000515703">
    <property type="component" value="Chromosome"/>
</dbReference>
<proteinExistence type="predicted"/>
<feature type="domain" description="CAAX prenyl protease 2/Lysostaphin resistance protein A-like" evidence="2">
    <location>
        <begin position="2"/>
        <end position="49"/>
    </location>
</feature>
<reference evidence="3 4" key="2">
    <citation type="submission" date="2020-08" db="EMBL/GenBank/DDBJ databases">
        <authorList>
            <person name="Ueki A."/>
            <person name="Tonouchi A."/>
        </authorList>
    </citation>
    <scope>NUCLEOTIDE SEQUENCE [LARGE SCALE GENOMIC DNA]</scope>
    <source>
        <strain evidence="3 4">CTTW</strain>
    </source>
</reference>
<evidence type="ECO:0000259" key="2">
    <source>
        <dbReference type="Pfam" id="PF02517"/>
    </source>
</evidence>
<dbReference type="EMBL" id="AP023368">
    <property type="protein sequence ID" value="BCK01805.1"/>
    <property type="molecule type" value="Genomic_DNA"/>
</dbReference>
<feature type="transmembrane region" description="Helical" evidence="1">
    <location>
        <begin position="62"/>
        <end position="86"/>
    </location>
</feature>
<dbReference type="Pfam" id="PF02517">
    <property type="entry name" value="Rce1-like"/>
    <property type="match status" value="1"/>
</dbReference>
<dbReference type="GO" id="GO:0004175">
    <property type="term" value="F:endopeptidase activity"/>
    <property type="evidence" value="ECO:0007669"/>
    <property type="project" value="UniProtKB-ARBA"/>
</dbReference>
<protein>
    <recommendedName>
        <fullName evidence="2">CAAX prenyl protease 2/Lysostaphin resistance protein A-like domain-containing protein</fullName>
    </recommendedName>
</protein>
<dbReference type="AlphaFoldDB" id="A0A7M3SB37"/>
<keyword evidence="1" id="KW-1133">Transmembrane helix</keyword>
<dbReference type="InterPro" id="IPR003675">
    <property type="entry name" value="Rce1/LyrA-like_dom"/>
</dbReference>
<name>A0A7M3SB37_9FIRM</name>
<accession>A0A7M3SB37</accession>
<organism evidence="3 4">
    <name type="scientific">Anaerocolumna chitinilytica</name>
    <dbReference type="NCBI Taxonomy" id="1727145"/>
    <lineage>
        <taxon>Bacteria</taxon>
        <taxon>Bacillati</taxon>
        <taxon>Bacillota</taxon>
        <taxon>Clostridia</taxon>
        <taxon>Lachnospirales</taxon>
        <taxon>Lachnospiraceae</taxon>
        <taxon>Anaerocolumna</taxon>
    </lineage>
</organism>
<keyword evidence="4" id="KW-1185">Reference proteome</keyword>
<reference evidence="3 4" key="1">
    <citation type="submission" date="2020-08" db="EMBL/GenBank/DDBJ databases">
        <title>Draft genome sequencing of an Anaerocolumna strain isolated from anoxic soil subjected to BSD treatment.</title>
        <authorList>
            <person name="Uek A."/>
            <person name="Tonouchi A."/>
        </authorList>
    </citation>
    <scope>NUCLEOTIDE SEQUENCE [LARGE SCALE GENOMIC DNA]</scope>
    <source>
        <strain evidence="3 4">CTTW</strain>
    </source>
</reference>
<evidence type="ECO:0000313" key="4">
    <source>
        <dbReference type="Proteomes" id="UP000515703"/>
    </source>
</evidence>
<evidence type="ECO:0000256" key="1">
    <source>
        <dbReference type="SAM" id="Phobius"/>
    </source>
</evidence>
<dbReference type="KEGG" id="acht:bsdcttw_48450"/>
<dbReference type="GO" id="GO:0080120">
    <property type="term" value="P:CAAX-box protein maturation"/>
    <property type="evidence" value="ECO:0007669"/>
    <property type="project" value="UniProtKB-ARBA"/>
</dbReference>